<protein>
    <submittedName>
        <fullName evidence="1">Acyl-lipid omega-3 desaturase (Cytochrome b5), endoplasmic reticulum</fullName>
    </submittedName>
</protein>
<gene>
    <name evidence="1" type="ORF">LOK49_LG12G00551</name>
</gene>
<comment type="caution">
    <text evidence="1">The sequence shown here is derived from an EMBL/GenBank/DDBJ whole genome shotgun (WGS) entry which is preliminary data.</text>
</comment>
<evidence type="ECO:0000313" key="2">
    <source>
        <dbReference type="Proteomes" id="UP001060215"/>
    </source>
</evidence>
<organism evidence="1 2">
    <name type="scientific">Camellia lanceoleosa</name>
    <dbReference type="NCBI Taxonomy" id="1840588"/>
    <lineage>
        <taxon>Eukaryota</taxon>
        <taxon>Viridiplantae</taxon>
        <taxon>Streptophyta</taxon>
        <taxon>Embryophyta</taxon>
        <taxon>Tracheophyta</taxon>
        <taxon>Spermatophyta</taxon>
        <taxon>Magnoliopsida</taxon>
        <taxon>eudicotyledons</taxon>
        <taxon>Gunneridae</taxon>
        <taxon>Pentapetalae</taxon>
        <taxon>asterids</taxon>
        <taxon>Ericales</taxon>
        <taxon>Theaceae</taxon>
        <taxon>Camellia</taxon>
    </lineage>
</organism>
<name>A0ACC0FYZ8_9ERIC</name>
<dbReference type="EMBL" id="CM045770">
    <property type="protein sequence ID" value="KAI7992601.1"/>
    <property type="molecule type" value="Genomic_DNA"/>
</dbReference>
<keyword evidence="2" id="KW-1185">Reference proteome</keyword>
<accession>A0ACC0FYZ8</accession>
<proteinExistence type="predicted"/>
<dbReference type="Proteomes" id="UP001060215">
    <property type="component" value="Chromosome 13"/>
</dbReference>
<reference evidence="1 2" key="1">
    <citation type="journal article" date="2022" name="Plant J.">
        <title>Chromosome-level genome of Camellia lanceoleosa provides a valuable resource for understanding genome evolution and self-incompatibility.</title>
        <authorList>
            <person name="Gong W."/>
            <person name="Xiao S."/>
            <person name="Wang L."/>
            <person name="Liao Z."/>
            <person name="Chang Y."/>
            <person name="Mo W."/>
            <person name="Hu G."/>
            <person name="Li W."/>
            <person name="Zhao G."/>
            <person name="Zhu H."/>
            <person name="Hu X."/>
            <person name="Ji K."/>
            <person name="Xiang X."/>
            <person name="Song Q."/>
            <person name="Yuan D."/>
            <person name="Jin S."/>
            <person name="Zhang L."/>
        </authorList>
    </citation>
    <scope>NUCLEOTIDE SEQUENCE [LARGE SCALE GENOMIC DNA]</scope>
    <source>
        <strain evidence="1">SQ_2022a</strain>
    </source>
</reference>
<sequence>MILKATRFALLFRFWFSSLSILSYIGTDTLELSFDFEDFAQSVTQISLGFGGSVRFLGLSSIASQPGSSGHIIAHGLLGFGWFFVVEGVFCERWRRGNIQGGNVVVEKMENGLVLGGEVPRRVSHRTHHQNHGHVENDESWVLSMLQRWFQETSSQFWDQKRDADDSGSSHGRLPNQPWNVNKYGSCANAAITGIMHPPLLDGR</sequence>
<evidence type="ECO:0000313" key="1">
    <source>
        <dbReference type="EMBL" id="KAI7992601.1"/>
    </source>
</evidence>